<feature type="compositionally biased region" description="Basic and acidic residues" evidence="1">
    <location>
        <begin position="561"/>
        <end position="587"/>
    </location>
</feature>
<name>A0A1B6KZU6_9HEMI</name>
<feature type="compositionally biased region" description="Polar residues" evidence="1">
    <location>
        <begin position="202"/>
        <end position="216"/>
    </location>
</feature>
<dbReference type="AlphaFoldDB" id="A0A1B6KZU6"/>
<feature type="compositionally biased region" description="Polar residues" evidence="1">
    <location>
        <begin position="310"/>
        <end position="326"/>
    </location>
</feature>
<feature type="region of interest" description="Disordered" evidence="1">
    <location>
        <begin position="616"/>
        <end position="791"/>
    </location>
</feature>
<feature type="compositionally biased region" description="Basic residues" evidence="1">
    <location>
        <begin position="650"/>
        <end position="660"/>
    </location>
</feature>
<feature type="compositionally biased region" description="Basic and acidic residues" evidence="1">
    <location>
        <begin position="745"/>
        <end position="761"/>
    </location>
</feature>
<feature type="compositionally biased region" description="Basic and acidic residues" evidence="1">
    <location>
        <begin position="279"/>
        <end position="290"/>
    </location>
</feature>
<proteinExistence type="predicted"/>
<organism evidence="2">
    <name type="scientific">Graphocephala atropunctata</name>
    <dbReference type="NCBI Taxonomy" id="36148"/>
    <lineage>
        <taxon>Eukaryota</taxon>
        <taxon>Metazoa</taxon>
        <taxon>Ecdysozoa</taxon>
        <taxon>Arthropoda</taxon>
        <taxon>Hexapoda</taxon>
        <taxon>Insecta</taxon>
        <taxon>Pterygota</taxon>
        <taxon>Neoptera</taxon>
        <taxon>Paraneoptera</taxon>
        <taxon>Hemiptera</taxon>
        <taxon>Auchenorrhyncha</taxon>
        <taxon>Membracoidea</taxon>
        <taxon>Cicadellidae</taxon>
        <taxon>Cicadellinae</taxon>
        <taxon>Cicadellini</taxon>
        <taxon>Graphocephala</taxon>
    </lineage>
</organism>
<dbReference type="EMBL" id="GEBQ01023203">
    <property type="protein sequence ID" value="JAT16774.1"/>
    <property type="molecule type" value="Transcribed_RNA"/>
</dbReference>
<feature type="compositionally biased region" description="Basic and acidic residues" evidence="1">
    <location>
        <begin position="219"/>
        <end position="241"/>
    </location>
</feature>
<feature type="compositionally biased region" description="Polar residues" evidence="1">
    <location>
        <begin position="695"/>
        <end position="710"/>
    </location>
</feature>
<feature type="compositionally biased region" description="Polar residues" evidence="1">
    <location>
        <begin position="666"/>
        <end position="683"/>
    </location>
</feature>
<feature type="region of interest" description="Disordered" evidence="1">
    <location>
        <begin position="171"/>
        <end position="335"/>
    </location>
</feature>
<feature type="non-terminal residue" evidence="2">
    <location>
        <position position="1"/>
    </location>
</feature>
<reference evidence="2" key="1">
    <citation type="submission" date="2015-11" db="EMBL/GenBank/DDBJ databases">
        <title>De novo transcriptome assembly of four potential Pierce s Disease insect vectors from Arizona vineyards.</title>
        <authorList>
            <person name="Tassone E.E."/>
        </authorList>
    </citation>
    <scope>NUCLEOTIDE SEQUENCE</scope>
</reference>
<protein>
    <submittedName>
        <fullName evidence="2">Uncharacterized protein</fullName>
    </submittedName>
</protein>
<feature type="compositionally biased region" description="Low complexity" evidence="1">
    <location>
        <begin position="620"/>
        <end position="637"/>
    </location>
</feature>
<evidence type="ECO:0000313" key="2">
    <source>
        <dbReference type="EMBL" id="JAT16774.1"/>
    </source>
</evidence>
<feature type="region of interest" description="Disordered" evidence="1">
    <location>
        <begin position="446"/>
        <end position="600"/>
    </location>
</feature>
<evidence type="ECO:0000256" key="1">
    <source>
        <dbReference type="SAM" id="MobiDB-lite"/>
    </source>
</evidence>
<gene>
    <name evidence="2" type="ORF">g.6501</name>
</gene>
<feature type="non-terminal residue" evidence="2">
    <location>
        <position position="839"/>
    </location>
</feature>
<accession>A0A1B6KZU6</accession>
<sequence>RPEAYKHANKGVQCKNMPHIDSVVDEEISQILTKTLKDDMEDLENEELQKFKCIDHQVPWSKHIQTQVSETDLCGKKIHSYDYDNLQGIENENDYLVKSTSVQTVDEKLKQIELEKDYKNNCSMTYTMQHYESNKIKLNLNGSLNDKCDVFDLKSKCLNDIVENNERCKTPILGERPSSQNEKPEKQQEKVFVNKPSAKFNLKTTPTRRPGNLSSRFRQKFEVIPEEKSGSMDSSNDERKSPTPTRNRRASMPSEMIMADIGGRNENKSSDSSTSSSIEKQEGDECDHIRNVQTSQTEGNDYHRRHTIHGNLTSRNTKMDSSNASFEKNEQSRRHTIHGSLALNSKSESMIKQLNLLGGTLLKGRVFGKQSGVMFGRFRPINEETQVQKDERSLVEEHLERLRRETSKGREALAVAKTEEQEELLTLSKGWINFYLLRDSQDLGSDGSIDEGSQDLGSEDKSRRAPPSMKTVTVVSKPEEELRHQYTVQINASPETGKLPDLSSQHHKTFKTPSVSPDLTLPDITPNSSPPTSPLLPDVPISSKSELPQIHSKGQNKGKRSSNDKFKANSKKPPDKGEKKEKIHTADTDQNLRYLKMSSMKQELQTEKTYFARSGEVACSELSPSSQSSSSSVTADSPTLPSIKWPSRQLQRRSHTRHSRSQSSHPNTQACWTVTLAGSSGHPSQPPPDVEMRLSFSNTTRGQATSQSDSGLGEDGPSDRGKKQQALPPSLAQNNQWKVMLKAQQETDRSSDPPKGDKRTCLPDFSYTPSTARSKKSTKRGGQGDTSRPLSVKVQEILEHNISLHKSSVTEGEWVEGLSVTGLAITPERKPRVPTMSER</sequence>